<evidence type="ECO:0000313" key="3">
    <source>
        <dbReference type="EMBL" id="KAI9638925.1"/>
    </source>
</evidence>
<gene>
    <name evidence="3" type="ORF">MKK02DRAFT_31209</name>
</gene>
<dbReference type="RefSeq" id="XP_052948702.1">
    <property type="nucleotide sequence ID" value="XM_053088233.1"/>
</dbReference>
<protein>
    <recommendedName>
        <fullName evidence="2">Cyclin-D1-binding protein 1-like N-terminal domain-containing protein</fullName>
    </recommendedName>
</protein>
<feature type="region of interest" description="Disordered" evidence="1">
    <location>
        <begin position="200"/>
        <end position="225"/>
    </location>
</feature>
<organism evidence="3 4">
    <name type="scientific">Dioszegia hungarica</name>
    <dbReference type="NCBI Taxonomy" id="4972"/>
    <lineage>
        <taxon>Eukaryota</taxon>
        <taxon>Fungi</taxon>
        <taxon>Dikarya</taxon>
        <taxon>Basidiomycota</taxon>
        <taxon>Agaricomycotina</taxon>
        <taxon>Tremellomycetes</taxon>
        <taxon>Tremellales</taxon>
        <taxon>Bulleribasidiaceae</taxon>
        <taxon>Dioszegia</taxon>
    </lineage>
</organism>
<feature type="compositionally biased region" description="Acidic residues" evidence="1">
    <location>
        <begin position="216"/>
        <end position="225"/>
    </location>
</feature>
<reference evidence="3" key="1">
    <citation type="journal article" date="2022" name="G3 (Bethesda)">
        <title>High quality genome of the basidiomycete yeast Dioszegia hungarica PDD-24b-2 isolated from cloud water.</title>
        <authorList>
            <person name="Jarrige D."/>
            <person name="Haridas S."/>
            <person name="Bleykasten-Grosshans C."/>
            <person name="Joly M."/>
            <person name="Nadalig T."/>
            <person name="Sancelme M."/>
            <person name="Vuilleumier S."/>
            <person name="Grigoriev I.V."/>
            <person name="Amato P."/>
            <person name="Bringel F."/>
        </authorList>
    </citation>
    <scope>NUCLEOTIDE SEQUENCE</scope>
    <source>
        <strain evidence="3">PDD-24b-2</strain>
    </source>
</reference>
<evidence type="ECO:0000313" key="4">
    <source>
        <dbReference type="Proteomes" id="UP001164286"/>
    </source>
</evidence>
<dbReference type="PANTHER" id="PTHR15492">
    <property type="entry name" value="CYCLIN D1-BINDING PROTEIN 1"/>
    <property type="match status" value="1"/>
</dbReference>
<dbReference type="PANTHER" id="PTHR15492:SF1">
    <property type="entry name" value="CYCLIN-D1-BINDING PROTEIN 1"/>
    <property type="match status" value="1"/>
</dbReference>
<name>A0AA38LWY9_9TREE</name>
<dbReference type="Gene3D" id="1.20.1410.10">
    <property type="entry name" value="I/LWEQ domain"/>
    <property type="match status" value="1"/>
</dbReference>
<dbReference type="Proteomes" id="UP001164286">
    <property type="component" value="Unassembled WGS sequence"/>
</dbReference>
<dbReference type="InterPro" id="IPR049317">
    <property type="entry name" value="GCIP-like_N"/>
</dbReference>
<feature type="compositionally biased region" description="Basic and acidic residues" evidence="1">
    <location>
        <begin position="200"/>
        <end position="215"/>
    </location>
</feature>
<dbReference type="InterPro" id="IPR026907">
    <property type="entry name" value="GCIP-like"/>
</dbReference>
<dbReference type="EMBL" id="JAKWFO010000002">
    <property type="protein sequence ID" value="KAI9638925.1"/>
    <property type="molecule type" value="Genomic_DNA"/>
</dbReference>
<comment type="caution">
    <text evidence="3">The sequence shown here is derived from an EMBL/GenBank/DDBJ whole genome shotgun (WGS) entry which is preliminary data.</text>
</comment>
<proteinExistence type="predicted"/>
<dbReference type="AlphaFoldDB" id="A0AA38LWY9"/>
<keyword evidence="4" id="KW-1185">Reference proteome</keyword>
<accession>A0AA38LWY9</accession>
<feature type="domain" description="Cyclin-D1-binding protein 1-like N-terminal" evidence="2">
    <location>
        <begin position="52"/>
        <end position="197"/>
    </location>
</feature>
<sequence>MSAASDIQELETRLVKAKATIFVTIRALSSIALDPVIDSSAAFPPDLPLVLSNLLKSFRHSTTSLALSFKPPLTIPAALQQLDKFTNELCQASSCVLVAASQGRAGVMLDEWRDGVMDICTEAVRFLDVLLESAQSGASGSGNEENPYLHHTALVWDSIDSLANTLSATEAEAVIRRWKMDTAVVKDAWSEFKESIEGMEVASDRGADEGGKQGEAEDDDEDEDDLMDFGSDTITRTEMETVESIKPLLQLLQILHGFLPRYMPSLDLTNGRGRAIVKCSNSFITAFDELVCALYPEHSSAVIDDALKEVDGAVRETSELLRAGGIGKDGLEILEKWEGKMKGEKQKWDERRLGLGGLADSLG</sequence>
<dbReference type="GO" id="GO:0005634">
    <property type="term" value="C:nucleus"/>
    <property type="evidence" value="ECO:0007669"/>
    <property type="project" value="TreeGrafter"/>
</dbReference>
<evidence type="ECO:0000256" key="1">
    <source>
        <dbReference type="SAM" id="MobiDB-lite"/>
    </source>
</evidence>
<evidence type="ECO:0000259" key="2">
    <source>
        <dbReference type="Pfam" id="PF13324"/>
    </source>
</evidence>
<dbReference type="GeneID" id="77727438"/>
<dbReference type="Pfam" id="PF13324">
    <property type="entry name" value="GCIP_N"/>
    <property type="match status" value="1"/>
</dbReference>